<name>A0A2A9NXZ3_9AGAR</name>
<gene>
    <name evidence="2" type="ORF">AMATHDRAFT_90704</name>
</gene>
<feature type="non-terminal residue" evidence="2">
    <location>
        <position position="1"/>
    </location>
</feature>
<protein>
    <submittedName>
        <fullName evidence="2">Uncharacterized protein</fullName>
    </submittedName>
</protein>
<dbReference type="EMBL" id="KZ301970">
    <property type="protein sequence ID" value="PFH54404.1"/>
    <property type="molecule type" value="Genomic_DNA"/>
</dbReference>
<evidence type="ECO:0000313" key="2">
    <source>
        <dbReference type="EMBL" id="PFH54404.1"/>
    </source>
</evidence>
<dbReference type="Proteomes" id="UP000242287">
    <property type="component" value="Unassembled WGS sequence"/>
</dbReference>
<accession>A0A2A9NXZ3</accession>
<dbReference type="InterPro" id="IPR043519">
    <property type="entry name" value="NT_sf"/>
</dbReference>
<evidence type="ECO:0000313" key="3">
    <source>
        <dbReference type="Proteomes" id="UP000242287"/>
    </source>
</evidence>
<dbReference type="OrthoDB" id="21330at2759"/>
<organism evidence="2 3">
    <name type="scientific">Amanita thiersii Skay4041</name>
    <dbReference type="NCBI Taxonomy" id="703135"/>
    <lineage>
        <taxon>Eukaryota</taxon>
        <taxon>Fungi</taxon>
        <taxon>Dikarya</taxon>
        <taxon>Basidiomycota</taxon>
        <taxon>Agaricomycotina</taxon>
        <taxon>Agaricomycetes</taxon>
        <taxon>Agaricomycetidae</taxon>
        <taxon>Agaricales</taxon>
        <taxon>Pluteineae</taxon>
        <taxon>Amanitaceae</taxon>
        <taxon>Amanita</taxon>
    </lineage>
</organism>
<keyword evidence="3" id="KW-1185">Reference proteome</keyword>
<sequence>PLPNKAPQGRRRRAGNNSGESFYDSDITGIWNWVLLAQVKQGTENRGAIEFVIRVVRKSLLLREPPIPLPPNHKRQLHNGWAMVDGGDFAVHILSKDARDR</sequence>
<feature type="non-terminal residue" evidence="2">
    <location>
        <position position="101"/>
    </location>
</feature>
<dbReference type="Gene3D" id="3.30.460.10">
    <property type="entry name" value="Beta Polymerase, domain 2"/>
    <property type="match status" value="1"/>
</dbReference>
<proteinExistence type="predicted"/>
<dbReference type="AlphaFoldDB" id="A0A2A9NXZ3"/>
<reference evidence="2 3" key="1">
    <citation type="submission" date="2014-02" db="EMBL/GenBank/DDBJ databases">
        <title>Transposable element dynamics among asymbiotic and ectomycorrhizal Amanita fungi.</title>
        <authorList>
            <consortium name="DOE Joint Genome Institute"/>
            <person name="Hess J."/>
            <person name="Skrede I."/>
            <person name="Wolfe B."/>
            <person name="LaButti K."/>
            <person name="Ohm R.A."/>
            <person name="Grigoriev I.V."/>
            <person name="Pringle A."/>
        </authorList>
    </citation>
    <scope>NUCLEOTIDE SEQUENCE [LARGE SCALE GENOMIC DNA]</scope>
    <source>
        <strain evidence="2 3">SKay4041</strain>
    </source>
</reference>
<feature type="region of interest" description="Disordered" evidence="1">
    <location>
        <begin position="1"/>
        <end position="20"/>
    </location>
</feature>
<evidence type="ECO:0000256" key="1">
    <source>
        <dbReference type="SAM" id="MobiDB-lite"/>
    </source>
</evidence>